<evidence type="ECO:0000313" key="5">
    <source>
        <dbReference type="Proteomes" id="UP001326715"/>
    </source>
</evidence>
<proteinExistence type="predicted"/>
<dbReference type="SUPFAM" id="SSF160631">
    <property type="entry name" value="SMI1/KNR4-like"/>
    <property type="match status" value="1"/>
</dbReference>
<name>A0A1K1LN49_9BACT</name>
<dbReference type="STRING" id="1004.SAMN05661012_00065"/>
<evidence type="ECO:0000313" key="4">
    <source>
        <dbReference type="Proteomes" id="UP000183788"/>
    </source>
</evidence>
<reference evidence="2 4" key="1">
    <citation type="submission" date="2016-11" db="EMBL/GenBank/DDBJ databases">
        <authorList>
            <person name="Jaros S."/>
            <person name="Januszkiewicz K."/>
            <person name="Wedrychowicz H."/>
        </authorList>
    </citation>
    <scope>NUCLEOTIDE SEQUENCE [LARGE SCALE GENOMIC DNA]</scope>
    <source>
        <strain evidence="2 4">DSM 784</strain>
    </source>
</reference>
<dbReference type="Proteomes" id="UP001326715">
    <property type="component" value="Chromosome"/>
</dbReference>
<gene>
    <name evidence="2" type="ORF">SAMN05661012_00065</name>
    <name evidence="3" type="ORF">SR876_31095</name>
</gene>
<dbReference type="OrthoDB" id="9795554at2"/>
<dbReference type="Pfam" id="PF09346">
    <property type="entry name" value="SMI1_KNR4"/>
    <property type="match status" value="1"/>
</dbReference>
<keyword evidence="5" id="KW-1185">Reference proteome</keyword>
<accession>A0A1K1LN49</accession>
<feature type="domain" description="Knr4/Smi1-like" evidence="1">
    <location>
        <begin position="21"/>
        <end position="139"/>
    </location>
</feature>
<dbReference type="EMBL" id="FPIZ01000001">
    <property type="protein sequence ID" value="SFW12325.1"/>
    <property type="molecule type" value="Genomic_DNA"/>
</dbReference>
<dbReference type="RefSeq" id="WP_072356543.1">
    <property type="nucleotide sequence ID" value="NZ_CBHWAX010000010.1"/>
</dbReference>
<evidence type="ECO:0000313" key="3">
    <source>
        <dbReference type="EMBL" id="WQG89380.1"/>
    </source>
</evidence>
<reference evidence="3 5" key="2">
    <citation type="submission" date="2023-11" db="EMBL/GenBank/DDBJ databases">
        <title>MicrobeMod: A computational toolkit for identifying prokaryotic methylation and restriction-modification with nanopore sequencing.</title>
        <authorList>
            <person name="Crits-Christoph A."/>
            <person name="Kang S.C."/>
            <person name="Lee H."/>
            <person name="Ostrov N."/>
        </authorList>
    </citation>
    <scope>NUCLEOTIDE SEQUENCE [LARGE SCALE GENOMIC DNA]</scope>
    <source>
        <strain evidence="3 5">ATCC 23090</strain>
    </source>
</reference>
<protein>
    <submittedName>
        <fullName evidence="2">SMI1 / KNR4 family (SUKH-1)</fullName>
    </submittedName>
    <submittedName>
        <fullName evidence="3">SMI1/KNR4 family protein</fullName>
    </submittedName>
</protein>
<evidence type="ECO:0000313" key="2">
    <source>
        <dbReference type="EMBL" id="SFW12325.1"/>
    </source>
</evidence>
<dbReference type="AlphaFoldDB" id="A0A1K1LN49"/>
<dbReference type="EMBL" id="CP140154">
    <property type="protein sequence ID" value="WQG89380.1"/>
    <property type="molecule type" value="Genomic_DNA"/>
</dbReference>
<dbReference type="InterPro" id="IPR018958">
    <property type="entry name" value="Knr4/Smi1-like_dom"/>
</dbReference>
<dbReference type="Gene3D" id="3.40.1580.10">
    <property type="entry name" value="SMI1/KNR4-like"/>
    <property type="match status" value="1"/>
</dbReference>
<organism evidence="2 4">
    <name type="scientific">Chitinophaga sancti</name>
    <dbReference type="NCBI Taxonomy" id="1004"/>
    <lineage>
        <taxon>Bacteria</taxon>
        <taxon>Pseudomonadati</taxon>
        <taxon>Bacteroidota</taxon>
        <taxon>Chitinophagia</taxon>
        <taxon>Chitinophagales</taxon>
        <taxon>Chitinophagaceae</taxon>
        <taxon>Chitinophaga</taxon>
    </lineage>
</organism>
<dbReference type="InterPro" id="IPR037883">
    <property type="entry name" value="Knr4/Smi1-like_sf"/>
</dbReference>
<sequence>MSTSNELINMISTQEWDSQNPAAASAIESLEAAFGAIPEDYKALLLFSNGGSLYGKKTPFIVYSVAEVLALFKEKDLYKYIPQSLIFGGDGGGTIYCFDLRPDKGQQVFFIREEDAGYEPNAYSNIVFSGTTLTDTIQRIVNNEKLN</sequence>
<dbReference type="Proteomes" id="UP000183788">
    <property type="component" value="Unassembled WGS sequence"/>
</dbReference>
<evidence type="ECO:0000259" key="1">
    <source>
        <dbReference type="SMART" id="SM00860"/>
    </source>
</evidence>
<dbReference type="SMART" id="SM00860">
    <property type="entry name" value="SMI1_KNR4"/>
    <property type="match status" value="1"/>
</dbReference>